<evidence type="ECO:0000313" key="2">
    <source>
        <dbReference type="Proteomes" id="UP000003344"/>
    </source>
</evidence>
<sequence>MTAPCNNRICRIKQTQRSSEIQNQVSDDLCVYPRLTFRE</sequence>
<accession>D2ZU37</accession>
<reference evidence="1 2" key="1">
    <citation type="submission" date="2009-10" db="EMBL/GenBank/DDBJ databases">
        <authorList>
            <person name="Weinstock G."/>
            <person name="Sodergren E."/>
            <person name="Clifton S."/>
            <person name="Fulton L."/>
            <person name="Fulton B."/>
            <person name="Courtney L."/>
            <person name="Fronick C."/>
            <person name="Harrison M."/>
            <person name="Strong C."/>
            <person name="Farmer C."/>
            <person name="Delahaunty K."/>
            <person name="Markovic C."/>
            <person name="Hall O."/>
            <person name="Minx P."/>
            <person name="Tomlinson C."/>
            <person name="Mitreva M."/>
            <person name="Nelson J."/>
            <person name="Hou S."/>
            <person name="Wollam A."/>
            <person name="Pepin K.H."/>
            <person name="Johnson M."/>
            <person name="Bhonagiri V."/>
            <person name="Nash W.E."/>
            <person name="Warren W."/>
            <person name="Chinwalla A."/>
            <person name="Mardis E.R."/>
            <person name="Wilson R.K."/>
        </authorList>
    </citation>
    <scope>NUCLEOTIDE SEQUENCE [LARGE SCALE GENOMIC DNA]</scope>
    <source>
        <strain evidence="2">ATCC 25996 / DSM 4631 / NCTC 10774 / M26</strain>
    </source>
</reference>
<name>D2ZU37_NEIM2</name>
<gene>
    <name evidence="1" type="ORF">NEIMUCOT_04125</name>
</gene>
<dbReference type="AlphaFoldDB" id="D2ZU37"/>
<comment type="caution">
    <text evidence="1">The sequence shown here is derived from an EMBL/GenBank/DDBJ whole genome shotgun (WGS) entry which is preliminary data.</text>
</comment>
<dbReference type="Proteomes" id="UP000003344">
    <property type="component" value="Unassembled WGS sequence"/>
</dbReference>
<organism evidence="1 2">
    <name type="scientific">Neisseria mucosa (strain ATCC 25996 / DSM 4631 / NCTC 10774 / M26)</name>
    <dbReference type="NCBI Taxonomy" id="546266"/>
    <lineage>
        <taxon>Bacteria</taxon>
        <taxon>Pseudomonadati</taxon>
        <taxon>Pseudomonadota</taxon>
        <taxon>Betaproteobacteria</taxon>
        <taxon>Neisseriales</taxon>
        <taxon>Neisseriaceae</taxon>
        <taxon>Neisseria</taxon>
    </lineage>
</organism>
<dbReference type="STRING" id="546266.NEIMUCOT_04125"/>
<evidence type="ECO:0000313" key="1">
    <source>
        <dbReference type="EMBL" id="EFC89222.1"/>
    </source>
</evidence>
<proteinExistence type="predicted"/>
<dbReference type="EMBL" id="ACDX02000003">
    <property type="protein sequence ID" value="EFC89222.1"/>
    <property type="molecule type" value="Genomic_DNA"/>
</dbReference>
<protein>
    <submittedName>
        <fullName evidence="1">Uncharacterized protein</fullName>
    </submittedName>
</protein>